<dbReference type="Gene3D" id="3.30.750.24">
    <property type="entry name" value="STAS domain"/>
    <property type="match status" value="1"/>
</dbReference>
<keyword evidence="4 6" id="KW-0378">Hydrolase</keyword>
<evidence type="ECO:0000256" key="6">
    <source>
        <dbReference type="HAMAP-Rule" id="MF_00313"/>
    </source>
</evidence>
<dbReference type="GO" id="GO:0006543">
    <property type="term" value="P:L-glutamine catabolic process"/>
    <property type="evidence" value="ECO:0007669"/>
    <property type="project" value="TreeGrafter"/>
</dbReference>
<dbReference type="AlphaFoldDB" id="A0A975NLM0"/>
<feature type="binding site" evidence="6">
    <location>
        <position position="261"/>
    </location>
    <ligand>
        <name>substrate</name>
    </ligand>
</feature>
<dbReference type="CDD" id="cd00038">
    <property type="entry name" value="CAP_ED"/>
    <property type="match status" value="1"/>
</dbReference>
<dbReference type="CDD" id="cd07042">
    <property type="entry name" value="STAS_SulP_like_sulfate_transporter"/>
    <property type="match status" value="1"/>
</dbReference>
<dbReference type="SUPFAM" id="SSF52091">
    <property type="entry name" value="SpoIIaa-like"/>
    <property type="match status" value="1"/>
</dbReference>
<evidence type="ECO:0000259" key="8">
    <source>
        <dbReference type="PROSITE" id="PS50801"/>
    </source>
</evidence>
<evidence type="ECO:0000313" key="10">
    <source>
        <dbReference type="Proteomes" id="UP000680805"/>
    </source>
</evidence>
<dbReference type="NCBIfam" id="TIGR03814">
    <property type="entry name" value="Gln_ase"/>
    <property type="match status" value="1"/>
</dbReference>
<feature type="binding site" evidence="6">
    <location>
        <position position="134"/>
    </location>
    <ligand>
        <name>substrate</name>
    </ligand>
</feature>
<dbReference type="Proteomes" id="UP000680805">
    <property type="component" value="Chromosome"/>
</dbReference>
<feature type="binding site" evidence="6">
    <location>
        <position position="185"/>
    </location>
    <ligand>
        <name>substrate</name>
    </ligand>
</feature>
<dbReference type="RefSeq" id="WP_215612011.1">
    <property type="nucleotide sequence ID" value="NZ_CP076135.1"/>
</dbReference>
<proteinExistence type="inferred from homology"/>
<gene>
    <name evidence="6 9" type="primary">glsA</name>
    <name evidence="9" type="ORF">KMZ68_14680</name>
</gene>
<dbReference type="Pfam" id="PF01740">
    <property type="entry name" value="STAS"/>
    <property type="match status" value="1"/>
</dbReference>
<sequence>MDAQVTRPTSANSQTRNAGYATQPPLQRFLASCHEEFKADDSGNVADYIPELKRADPSHFGIALVTIDGHIYEVGDSAVPFTIQSVSKAFVFALALEMVGEERVAATIGVEPSGEAFNSIRLTSDNRPFNPMVNAGAIACSGLIHEVDGADAFERIREKLSQFAGRQLGVDDAVHQSEVITGNRNRAIAWLLRNYSVIQGDVDAVLDTYFRQCAVLVTARDLAVMAATLANRGINPVTGVQVIAPNVVARTLSVMTSSGMYDYAGEWVYRVGMPAKSGVGGGIVAALPSQIGLGTFSPRLDSHGNSARGLKVCEALSSRFDLHMLNRSADVRTCVIADYDLFGISSRRSRQPHEQQILDEHHSDIRVIELVGALNFAAIDYVTRRLAGEPPNAPLLVLDFRRVPDLTSAGAQLLGENLTILGNAGVTAILTGIEATSAVWLAIRARTGEPHRLRRFALLDEAIEWAEDQIVYRYGGFTVSKETSHLGEQALLAELTPDEIAALADLSTARRYEAGQRIISAGEPANSLFFLQNGMVSVKLPSGVRLASLGPGMEFGEMAIIEQRRSADVWADTQVKCLELPLDSFADYRQLHPQIAMKIMRNLSALLARRLILANAKVDLLSAY</sequence>
<dbReference type="Pfam" id="PF04960">
    <property type="entry name" value="Glutaminase"/>
    <property type="match status" value="1"/>
</dbReference>
<dbReference type="KEGG" id="bsei:KMZ68_14680"/>
<protein>
    <recommendedName>
        <fullName evidence="3 6">Glutaminase</fullName>
        <ecNumber evidence="3 6">3.5.1.2</ecNumber>
    </recommendedName>
</protein>
<dbReference type="SUPFAM" id="SSF51206">
    <property type="entry name" value="cAMP-binding domain-like"/>
    <property type="match status" value="1"/>
</dbReference>
<dbReference type="SMART" id="SM00100">
    <property type="entry name" value="cNMP"/>
    <property type="match status" value="1"/>
</dbReference>
<comment type="subunit">
    <text evidence="2 6">Homotetramer.</text>
</comment>
<dbReference type="InterPro" id="IPR018490">
    <property type="entry name" value="cNMP-bd_dom_sf"/>
</dbReference>
<dbReference type="Pfam" id="PF00027">
    <property type="entry name" value="cNMP_binding"/>
    <property type="match status" value="1"/>
</dbReference>
<organism evidence="9 10">
    <name type="scientific">Bradyrhizobium sediminis</name>
    <dbReference type="NCBI Taxonomy" id="2840469"/>
    <lineage>
        <taxon>Bacteria</taxon>
        <taxon>Pseudomonadati</taxon>
        <taxon>Pseudomonadota</taxon>
        <taxon>Alphaproteobacteria</taxon>
        <taxon>Hyphomicrobiales</taxon>
        <taxon>Nitrobacteraceae</taxon>
        <taxon>Bradyrhizobium</taxon>
    </lineage>
</organism>
<feature type="binding site" evidence="6">
    <location>
        <position position="209"/>
    </location>
    <ligand>
        <name>substrate</name>
    </ligand>
</feature>
<dbReference type="PROSITE" id="PS50801">
    <property type="entry name" value="STAS"/>
    <property type="match status" value="1"/>
</dbReference>
<evidence type="ECO:0000256" key="4">
    <source>
        <dbReference type="ARBA" id="ARBA00022801"/>
    </source>
</evidence>
<dbReference type="InterPro" id="IPR014710">
    <property type="entry name" value="RmlC-like_jellyroll"/>
</dbReference>
<dbReference type="PROSITE" id="PS50042">
    <property type="entry name" value="CNMP_BINDING_3"/>
    <property type="match status" value="1"/>
</dbReference>
<evidence type="ECO:0000256" key="2">
    <source>
        <dbReference type="ARBA" id="ARBA00011881"/>
    </source>
</evidence>
<accession>A0A975NLM0</accession>
<comment type="similarity">
    <text evidence="1 6">Belongs to the glutaminase family.</text>
</comment>
<reference evidence="9" key="1">
    <citation type="submission" date="2021-06" db="EMBL/GenBank/DDBJ databases">
        <title>Bradyrhizobium sp. S2-11-2 Genome sequencing.</title>
        <authorList>
            <person name="Jin L."/>
        </authorList>
    </citation>
    <scope>NUCLEOTIDE SEQUENCE</scope>
    <source>
        <strain evidence="9">S2-11-2</strain>
    </source>
</reference>
<dbReference type="PROSITE" id="PS00888">
    <property type="entry name" value="CNMP_BINDING_1"/>
    <property type="match status" value="1"/>
</dbReference>
<evidence type="ECO:0000313" key="9">
    <source>
        <dbReference type="EMBL" id="QWG16279.1"/>
    </source>
</evidence>
<keyword evidence="6" id="KW-0007">Acetylation</keyword>
<dbReference type="InterPro" id="IPR036513">
    <property type="entry name" value="STAS_dom_sf"/>
</dbReference>
<dbReference type="InterPro" id="IPR002645">
    <property type="entry name" value="STAS_dom"/>
</dbReference>
<feature type="domain" description="Cyclic nucleotide-binding" evidence="7">
    <location>
        <begin position="491"/>
        <end position="585"/>
    </location>
</feature>
<comment type="catalytic activity">
    <reaction evidence="5 6">
        <text>L-glutamine + H2O = L-glutamate + NH4(+)</text>
        <dbReference type="Rhea" id="RHEA:15889"/>
        <dbReference type="ChEBI" id="CHEBI:15377"/>
        <dbReference type="ChEBI" id="CHEBI:28938"/>
        <dbReference type="ChEBI" id="CHEBI:29985"/>
        <dbReference type="ChEBI" id="CHEBI:58359"/>
        <dbReference type="EC" id="3.5.1.2"/>
    </reaction>
</comment>
<evidence type="ECO:0000256" key="1">
    <source>
        <dbReference type="ARBA" id="ARBA00011076"/>
    </source>
</evidence>
<evidence type="ECO:0000259" key="7">
    <source>
        <dbReference type="PROSITE" id="PS50042"/>
    </source>
</evidence>
<feature type="binding site" evidence="6">
    <location>
        <position position="85"/>
    </location>
    <ligand>
        <name>substrate</name>
    </ligand>
</feature>
<dbReference type="PANTHER" id="PTHR12544:SF29">
    <property type="entry name" value="GLUTAMINASE"/>
    <property type="match status" value="1"/>
</dbReference>
<dbReference type="InterPro" id="IPR012338">
    <property type="entry name" value="Beta-lactam/transpept-like"/>
</dbReference>
<dbReference type="EC" id="3.5.1.2" evidence="3 6"/>
<feature type="domain" description="STAS" evidence="8">
    <location>
        <begin position="355"/>
        <end position="466"/>
    </location>
</feature>
<dbReference type="GO" id="GO:0006537">
    <property type="term" value="P:glutamate biosynthetic process"/>
    <property type="evidence" value="ECO:0007669"/>
    <property type="project" value="TreeGrafter"/>
</dbReference>
<dbReference type="FunFam" id="3.40.710.10:FF:000005">
    <property type="entry name" value="Glutaminase"/>
    <property type="match status" value="1"/>
</dbReference>
<dbReference type="InterPro" id="IPR015868">
    <property type="entry name" value="Glutaminase"/>
</dbReference>
<dbReference type="PANTHER" id="PTHR12544">
    <property type="entry name" value="GLUTAMINASE"/>
    <property type="match status" value="1"/>
</dbReference>
<dbReference type="SUPFAM" id="SSF56601">
    <property type="entry name" value="beta-lactamase/transpeptidase-like"/>
    <property type="match status" value="1"/>
</dbReference>
<evidence type="ECO:0000256" key="3">
    <source>
        <dbReference type="ARBA" id="ARBA00012918"/>
    </source>
</evidence>
<dbReference type="HAMAP" id="MF_00313">
    <property type="entry name" value="Glutaminase"/>
    <property type="match status" value="1"/>
</dbReference>
<dbReference type="EMBL" id="CP076135">
    <property type="protein sequence ID" value="QWG16279.1"/>
    <property type="molecule type" value="Genomic_DNA"/>
</dbReference>
<dbReference type="Gene3D" id="2.60.120.10">
    <property type="entry name" value="Jelly Rolls"/>
    <property type="match status" value="1"/>
</dbReference>
<dbReference type="InterPro" id="IPR018488">
    <property type="entry name" value="cNMP-bd_CS"/>
</dbReference>
<dbReference type="Gene3D" id="3.40.710.10">
    <property type="entry name" value="DD-peptidase/beta-lactamase superfamily"/>
    <property type="match status" value="1"/>
</dbReference>
<evidence type="ECO:0000256" key="5">
    <source>
        <dbReference type="ARBA" id="ARBA00049534"/>
    </source>
</evidence>
<name>A0A975NLM0_9BRAD</name>
<feature type="binding site" evidence="6">
    <location>
        <position position="178"/>
    </location>
    <ligand>
        <name>substrate</name>
    </ligand>
</feature>
<feature type="binding site" evidence="6">
    <location>
        <position position="279"/>
    </location>
    <ligand>
        <name>substrate</name>
    </ligand>
</feature>
<dbReference type="GO" id="GO:0004359">
    <property type="term" value="F:glutaminase activity"/>
    <property type="evidence" value="ECO:0007669"/>
    <property type="project" value="UniProtKB-UniRule"/>
</dbReference>
<dbReference type="InterPro" id="IPR000595">
    <property type="entry name" value="cNMP-bd_dom"/>
</dbReference>